<keyword evidence="3" id="KW-1133">Transmembrane helix</keyword>
<dbReference type="OrthoDB" id="8607132at2"/>
<dbReference type="Pfam" id="PF07963">
    <property type="entry name" value="N_methyl"/>
    <property type="match status" value="1"/>
</dbReference>
<proteinExistence type="inferred from homology"/>
<dbReference type="SUPFAM" id="SSF54523">
    <property type="entry name" value="Pili subunits"/>
    <property type="match status" value="1"/>
</dbReference>
<comment type="caution">
    <text evidence="4">The sequence shown here is derived from an EMBL/GenBank/DDBJ whole genome shotgun (WGS) entry which is preliminary data.</text>
</comment>
<dbReference type="PANTHER" id="PTHR30093:SF34">
    <property type="entry name" value="PREPILIN PEPTIDASE-DEPENDENT PROTEIN D"/>
    <property type="match status" value="1"/>
</dbReference>
<dbReference type="Proteomes" id="UP000237839">
    <property type="component" value="Unassembled WGS sequence"/>
</dbReference>
<name>A0A2S9GTF1_9BURK</name>
<keyword evidence="3" id="KW-0472">Membrane</keyword>
<feature type="transmembrane region" description="Helical" evidence="3">
    <location>
        <begin position="6"/>
        <end position="28"/>
    </location>
</feature>
<evidence type="ECO:0000256" key="2">
    <source>
        <dbReference type="ARBA" id="ARBA00022481"/>
    </source>
</evidence>
<gene>
    <name evidence="4" type="ORF">S2091_4298</name>
</gene>
<dbReference type="GO" id="GO:0043107">
    <property type="term" value="P:type IV pilus-dependent motility"/>
    <property type="evidence" value="ECO:0007669"/>
    <property type="project" value="TreeGrafter"/>
</dbReference>
<dbReference type="EMBL" id="PUGF01000031">
    <property type="protein sequence ID" value="PRC91002.1"/>
    <property type="molecule type" value="Genomic_DNA"/>
</dbReference>
<dbReference type="InterPro" id="IPR045584">
    <property type="entry name" value="Pilin-like"/>
</dbReference>
<dbReference type="AlphaFoldDB" id="A0A2S9GTF1"/>
<dbReference type="GO" id="GO:0044096">
    <property type="term" value="C:type IV pilus"/>
    <property type="evidence" value="ECO:0007669"/>
    <property type="project" value="TreeGrafter"/>
</dbReference>
<comment type="similarity">
    <text evidence="1">Belongs to the N-Me-Phe pilin family.</text>
</comment>
<keyword evidence="5" id="KW-1185">Reference proteome</keyword>
<dbReference type="NCBIfam" id="TIGR02532">
    <property type="entry name" value="IV_pilin_GFxxxE"/>
    <property type="match status" value="1"/>
</dbReference>
<dbReference type="Gene3D" id="3.30.700.10">
    <property type="entry name" value="Glycoprotein, Type 4 Pilin"/>
    <property type="match status" value="1"/>
</dbReference>
<keyword evidence="2" id="KW-0488">Methylation</keyword>
<dbReference type="InterPro" id="IPR012902">
    <property type="entry name" value="N_methyl_site"/>
</dbReference>
<accession>A0A2S9GTF1</accession>
<sequence length="147" mass="14895">MKAAQQGFTLIELMIVIAIIGILAAVAIPQYQQYTKRSYFTEVIQATTPFKLGVEVCVIQQGLALGGAITGCSGGSNGVPANAVASGQVLSINVSDAGVIAATSNSGASVGVQTDYTLSPQLNAVNSSTLIVWTKLTTSGCVGLGLC</sequence>
<dbReference type="RefSeq" id="WP_105534028.1">
    <property type="nucleotide sequence ID" value="NZ_PUGF01000031.1"/>
</dbReference>
<keyword evidence="3" id="KW-0812">Transmembrane</keyword>
<organism evidence="4 5">
    <name type="scientific">Solimicrobium silvestre</name>
    <dbReference type="NCBI Taxonomy" id="2099400"/>
    <lineage>
        <taxon>Bacteria</taxon>
        <taxon>Pseudomonadati</taxon>
        <taxon>Pseudomonadota</taxon>
        <taxon>Betaproteobacteria</taxon>
        <taxon>Burkholderiales</taxon>
        <taxon>Oxalobacteraceae</taxon>
        <taxon>Solimicrobium</taxon>
    </lineage>
</organism>
<evidence type="ECO:0000313" key="4">
    <source>
        <dbReference type="EMBL" id="PRC91002.1"/>
    </source>
</evidence>
<protein>
    <submittedName>
        <fullName evidence="4">Prepilin-type N-terminal cleavage/methylation domain</fullName>
    </submittedName>
</protein>
<reference evidence="4 5" key="1">
    <citation type="submission" date="2018-02" db="EMBL/GenBank/DDBJ databases">
        <title>Solimicrobium silvestre gen. nov., sp. nov., isolated from alpine forest soil.</title>
        <authorList>
            <person name="Margesin R."/>
            <person name="Albuquerque L."/>
            <person name="Zhang D.-C."/>
            <person name="Froufe H.J.C."/>
            <person name="Severino R."/>
            <person name="Roxo I."/>
            <person name="Egas C."/>
            <person name="Da Costa M.S."/>
        </authorList>
    </citation>
    <scope>NUCLEOTIDE SEQUENCE [LARGE SCALE GENOMIC DNA]</scope>
    <source>
        <strain evidence="4 5">S20-91</strain>
    </source>
</reference>
<dbReference type="PANTHER" id="PTHR30093">
    <property type="entry name" value="GENERAL SECRETION PATHWAY PROTEIN G"/>
    <property type="match status" value="1"/>
</dbReference>
<dbReference type="PROSITE" id="PS00409">
    <property type="entry name" value="PROKAR_NTER_METHYL"/>
    <property type="match status" value="1"/>
</dbReference>
<evidence type="ECO:0000256" key="3">
    <source>
        <dbReference type="SAM" id="Phobius"/>
    </source>
</evidence>
<evidence type="ECO:0000256" key="1">
    <source>
        <dbReference type="ARBA" id="ARBA00005233"/>
    </source>
</evidence>
<evidence type="ECO:0000313" key="5">
    <source>
        <dbReference type="Proteomes" id="UP000237839"/>
    </source>
</evidence>